<feature type="domain" description="Anthrax toxin lethal/endema factor N-/C-terminal" evidence="1">
    <location>
        <begin position="22"/>
        <end position="174"/>
    </location>
</feature>
<evidence type="ECO:0000313" key="3">
    <source>
        <dbReference type="Proteomes" id="UP001200313"/>
    </source>
</evidence>
<proteinExistence type="predicted"/>
<reference evidence="2 3" key="1">
    <citation type="submission" date="2022-01" db="EMBL/GenBank/DDBJ databases">
        <title>Collection of gut derived symbiotic bacterial strains cultured from healthy donors.</title>
        <authorList>
            <person name="Lin H."/>
            <person name="Kohout C."/>
            <person name="Waligurski E."/>
            <person name="Pamer E.G."/>
        </authorList>
    </citation>
    <scope>NUCLEOTIDE SEQUENCE [LARGE SCALE GENOMIC DNA]</scope>
    <source>
        <strain evidence="2 3">DFI.3.7</strain>
    </source>
</reference>
<keyword evidence="3" id="KW-1185">Reference proteome</keyword>
<comment type="caution">
    <text evidence="2">The sequence shown here is derived from an EMBL/GenBank/DDBJ whole genome shotgun (WGS) entry which is preliminary data.</text>
</comment>
<gene>
    <name evidence="2" type="ORF">L0P79_11725</name>
</gene>
<dbReference type="RefSeq" id="WP_238074336.1">
    <property type="nucleotide sequence ID" value="NZ_JAKNJB010000020.1"/>
</dbReference>
<dbReference type="Pfam" id="PF07737">
    <property type="entry name" value="ATLF"/>
    <property type="match status" value="1"/>
</dbReference>
<evidence type="ECO:0000313" key="2">
    <source>
        <dbReference type="EMBL" id="MCG4527744.1"/>
    </source>
</evidence>
<sequence>MLYLVGTGQTNPVVPPSIMEELNIAIEDAYMVSSGQFLQEAEKVPKIIRDKFQEEGWSLVVGNEELAVWNNKNGKSASGLTIYGKKTLLVANAGSMVHEFGHFLHHHVRAPETVEQLYEKEAKQAEALLGEYAMTNDNEYFAEVFEYWIASNGNEDRLSKLQAAAPGTYAYFAELESNNWDMS</sequence>
<dbReference type="EMBL" id="JAKNJB010000020">
    <property type="protein sequence ID" value="MCG4527744.1"/>
    <property type="molecule type" value="Genomic_DNA"/>
</dbReference>
<dbReference type="Proteomes" id="UP001200313">
    <property type="component" value="Unassembled WGS sequence"/>
</dbReference>
<protein>
    <recommendedName>
        <fullName evidence="1">Anthrax toxin lethal/endema factor N-/C-terminal domain-containing protein</fullName>
    </recommendedName>
</protein>
<accession>A0ABS9MBL3</accession>
<dbReference type="InterPro" id="IPR014781">
    <property type="entry name" value="Anthrax_toxin_lethal/edema_N/C"/>
</dbReference>
<name>A0ABS9MBL3_9FIRM</name>
<evidence type="ECO:0000259" key="1">
    <source>
        <dbReference type="Pfam" id="PF07737"/>
    </source>
</evidence>
<dbReference type="CDD" id="cd20184">
    <property type="entry name" value="M34_peptidase_like"/>
    <property type="match status" value="1"/>
</dbReference>
<dbReference type="Gene3D" id="3.40.390.10">
    <property type="entry name" value="Collagenase (Catalytic Domain)"/>
    <property type="match status" value="1"/>
</dbReference>
<organism evidence="2 3">
    <name type="scientific">Intestinimonas massiliensis</name>
    <name type="common">ex Afouda et al. 2020</name>
    <dbReference type="NCBI Taxonomy" id="1673721"/>
    <lineage>
        <taxon>Bacteria</taxon>
        <taxon>Bacillati</taxon>
        <taxon>Bacillota</taxon>
        <taxon>Clostridia</taxon>
        <taxon>Eubacteriales</taxon>
        <taxon>Intestinimonas</taxon>
    </lineage>
</organism>
<dbReference type="SUPFAM" id="SSF55486">
    <property type="entry name" value="Metalloproteases ('zincins'), catalytic domain"/>
    <property type="match status" value="1"/>
</dbReference>
<dbReference type="InterPro" id="IPR024079">
    <property type="entry name" value="MetalloPept_cat_dom_sf"/>
</dbReference>